<dbReference type="Gene3D" id="1.10.260.160">
    <property type="match status" value="1"/>
</dbReference>
<gene>
    <name evidence="1" type="ORF">NCTC11532_02746</name>
</gene>
<dbReference type="GO" id="GO:0004806">
    <property type="term" value="F:triacylglycerol lipase activity"/>
    <property type="evidence" value="ECO:0007669"/>
    <property type="project" value="InterPro"/>
</dbReference>
<evidence type="ECO:0000313" key="1">
    <source>
        <dbReference type="EMBL" id="STY31125.1"/>
    </source>
</evidence>
<keyword evidence="2" id="KW-1185">Reference proteome</keyword>
<protein>
    <submittedName>
        <fullName evidence="1">Secreted protein</fullName>
    </submittedName>
</protein>
<dbReference type="SUPFAM" id="SSF53474">
    <property type="entry name" value="alpha/beta-Hydrolases"/>
    <property type="match status" value="1"/>
</dbReference>
<dbReference type="GO" id="GO:0016042">
    <property type="term" value="P:lipid catabolic process"/>
    <property type="evidence" value="ECO:0007669"/>
    <property type="project" value="InterPro"/>
</dbReference>
<reference evidence="1 2" key="1">
    <citation type="submission" date="2018-06" db="EMBL/GenBank/DDBJ databases">
        <authorList>
            <consortium name="Pathogen Informatics"/>
            <person name="Doyle S."/>
        </authorList>
    </citation>
    <scope>NUCLEOTIDE SEQUENCE [LARGE SCALE GENOMIC DNA]</scope>
    <source>
        <strain evidence="1 2">NCTC11532</strain>
    </source>
</reference>
<organism evidence="1 2">
    <name type="scientific">Legionella wadsworthii</name>
    <dbReference type="NCBI Taxonomy" id="28088"/>
    <lineage>
        <taxon>Bacteria</taxon>
        <taxon>Pseudomonadati</taxon>
        <taxon>Pseudomonadota</taxon>
        <taxon>Gammaproteobacteria</taxon>
        <taxon>Legionellales</taxon>
        <taxon>Legionellaceae</taxon>
        <taxon>Legionella</taxon>
    </lineage>
</organism>
<dbReference type="Gene3D" id="3.40.50.1820">
    <property type="entry name" value="alpha/beta hydrolase"/>
    <property type="match status" value="1"/>
</dbReference>
<dbReference type="PANTHER" id="PTHR34853">
    <property type="match status" value="1"/>
</dbReference>
<dbReference type="PIRSF" id="PIRSF029171">
    <property type="entry name" value="Esterase_LipA"/>
    <property type="match status" value="1"/>
</dbReference>
<dbReference type="AlphaFoldDB" id="A0A378LUA1"/>
<dbReference type="Pfam" id="PF03583">
    <property type="entry name" value="LIP"/>
    <property type="match status" value="1"/>
</dbReference>
<accession>A0A378LUA1</accession>
<proteinExistence type="predicted"/>
<evidence type="ECO:0000313" key="2">
    <source>
        <dbReference type="Proteomes" id="UP000255297"/>
    </source>
</evidence>
<dbReference type="EMBL" id="UGPB01000001">
    <property type="protein sequence ID" value="STY31125.1"/>
    <property type="molecule type" value="Genomic_DNA"/>
</dbReference>
<dbReference type="InterPro" id="IPR005152">
    <property type="entry name" value="Lipase_secreted"/>
</dbReference>
<name>A0A378LUA1_9GAMM</name>
<dbReference type="PANTHER" id="PTHR34853:SF1">
    <property type="entry name" value="LIPASE 5"/>
    <property type="match status" value="1"/>
</dbReference>
<dbReference type="STRING" id="1122170.GCA_000701265_02997"/>
<dbReference type="Proteomes" id="UP000255297">
    <property type="component" value="Unassembled WGS sequence"/>
</dbReference>
<sequence>MAVGCCFFKESLPWLGYKISEFDPCNDFIGVQKYLHLMSNVHSTCTSFFSESVNPFYSLNFCDIHKELTTMLSFKKIISLLLILFFSIHSYSQGRKDPGQILVSYLSLGNFSKETAELVLKKMPPLDRLSANFEVTLYKIKYQTPAPDGQMTIASGLVAVPQVSNPIGIVSYQHGTRFNREDAPSRMKEGDSVYPALFASHGGFVTVMPDYLGLGDNELPIHPYVQYETLASSSVDMLLAAKELAKIIDIPLNGQLYIGGYSEGGFSSLVLFELLSQYDKEIPISGVALGSAPYDWDETMRFIMLDPGPRASAYLAYFFYSLQTYKHYWSDLTQIFVSPYNDLIPELFDGRHSTKEILNFLPQNPALIFKPEFFEAILNHTERNSENLKNYFNHYDFSPSAPLLLVGTKGDKDVPYHGAELAYEQFKRHRDDVTLLSVSDTLDHRDAGPYIFLEMLQFFKKIQENEGHY</sequence>
<dbReference type="InterPro" id="IPR029058">
    <property type="entry name" value="AB_hydrolase_fold"/>
</dbReference>